<evidence type="ECO:0000256" key="2">
    <source>
        <dbReference type="ARBA" id="ARBA00022737"/>
    </source>
</evidence>
<comment type="function">
    <text evidence="3">Required for assembly of mitochondrial respiratory chain complexes.</text>
</comment>
<keyword evidence="2" id="KW-0677">Repeat</keyword>
<comment type="subcellular location">
    <subcellularLocation>
        <location evidence="3">Mitochondrion intermembrane space</location>
    </subcellularLocation>
</comment>
<dbReference type="InterPro" id="IPR040239">
    <property type="entry name" value="HcpB-like"/>
</dbReference>
<organism evidence="5 6">
    <name type="scientific">Gambusia affinis</name>
    <name type="common">Western mosquitofish</name>
    <name type="synonym">Heterandria affinis</name>
    <dbReference type="NCBI Taxonomy" id="33528"/>
    <lineage>
        <taxon>Eukaryota</taxon>
        <taxon>Metazoa</taxon>
        <taxon>Chordata</taxon>
        <taxon>Craniata</taxon>
        <taxon>Vertebrata</taxon>
        <taxon>Euteleostomi</taxon>
        <taxon>Actinopterygii</taxon>
        <taxon>Neopterygii</taxon>
        <taxon>Teleostei</taxon>
        <taxon>Neoteleostei</taxon>
        <taxon>Acanthomorphata</taxon>
        <taxon>Ovalentaria</taxon>
        <taxon>Atherinomorphae</taxon>
        <taxon>Cyprinodontiformes</taxon>
        <taxon>Poeciliidae</taxon>
        <taxon>Poeciliinae</taxon>
        <taxon>Gambusia</taxon>
    </lineage>
</organism>
<reference evidence="5 6" key="1">
    <citation type="journal article" date="2018" name="G3 (Bethesda)">
        <title>A High-Quality Reference Genome for the Invasive Mosquitofish Gambusia affinis Using a Chicago Library.</title>
        <authorList>
            <person name="Hoffberg S.L."/>
            <person name="Troendle N.J."/>
            <person name="Glenn T.C."/>
            <person name="Mahmud O."/>
            <person name="Louha S."/>
            <person name="Chalopin D."/>
            <person name="Bennetzen J.L."/>
            <person name="Mauricio R."/>
        </authorList>
    </citation>
    <scope>NUCLEOTIDE SEQUENCE [LARGE SCALE GENOMIC DNA]</scope>
    <source>
        <strain evidence="5">NE01/NJP1002.9</strain>
        <tissue evidence="5">Muscle</tissue>
    </source>
</reference>
<evidence type="ECO:0000256" key="4">
    <source>
        <dbReference type="SAM" id="MobiDB-lite"/>
    </source>
</evidence>
<feature type="region of interest" description="Disordered" evidence="4">
    <location>
        <begin position="221"/>
        <end position="245"/>
    </location>
</feature>
<evidence type="ECO:0000256" key="3">
    <source>
        <dbReference type="RuleBase" id="RU366075"/>
    </source>
</evidence>
<protein>
    <recommendedName>
        <fullName evidence="3">Cytochrome c oxidase assembly factor 7</fullName>
    </recommendedName>
</protein>
<dbReference type="SMART" id="SM00671">
    <property type="entry name" value="SEL1"/>
    <property type="match status" value="5"/>
</dbReference>
<dbReference type="AlphaFoldDB" id="A0A315VD88"/>
<comment type="caution">
    <text evidence="5">The sequence shown here is derived from an EMBL/GenBank/DDBJ whole genome shotgun (WGS) entry which is preliminary data.</text>
</comment>
<evidence type="ECO:0000313" key="5">
    <source>
        <dbReference type="EMBL" id="PWA20804.1"/>
    </source>
</evidence>
<keyword evidence="6" id="KW-1185">Reference proteome</keyword>
<name>A0A315VD88_GAMAF</name>
<dbReference type="Gene3D" id="1.25.40.10">
    <property type="entry name" value="Tetratricopeptide repeat domain"/>
    <property type="match status" value="1"/>
</dbReference>
<dbReference type="STRING" id="33528.ENSGAFP00000009542"/>
<accession>A0A315VD88</accession>
<dbReference type="InterPro" id="IPR011990">
    <property type="entry name" value="TPR-like_helical_dom_sf"/>
</dbReference>
<dbReference type="PANTHER" id="PTHR13891">
    <property type="entry name" value="CYTOCHROME C OXIDASE ASSEMBLY FACTOR 7"/>
    <property type="match status" value="1"/>
</dbReference>
<evidence type="ECO:0000313" key="6">
    <source>
        <dbReference type="Proteomes" id="UP000250572"/>
    </source>
</evidence>
<dbReference type="EMBL" id="NHOQ01001926">
    <property type="protein sequence ID" value="PWA20804.1"/>
    <property type="molecule type" value="Genomic_DNA"/>
</dbReference>
<dbReference type="InterPro" id="IPR006597">
    <property type="entry name" value="Sel1-like"/>
</dbReference>
<dbReference type="SUPFAM" id="SSF81901">
    <property type="entry name" value="HCP-like"/>
    <property type="match status" value="1"/>
</dbReference>
<evidence type="ECO:0000256" key="1">
    <source>
        <dbReference type="ARBA" id="ARBA00008486"/>
    </source>
</evidence>
<dbReference type="PANTHER" id="PTHR13891:SF1">
    <property type="entry name" value="CYTOCHROME C OXIDASE ASSEMBLY FACTOR 7"/>
    <property type="match status" value="1"/>
</dbReference>
<dbReference type="Proteomes" id="UP000250572">
    <property type="component" value="Unassembled WGS sequence"/>
</dbReference>
<gene>
    <name evidence="5" type="ORF">CCH79_00007371</name>
</gene>
<comment type="similarity">
    <text evidence="1 3">Belongs to the hcp beta-lactamase family.</text>
</comment>
<sequence>MAGLINFEDEKEVKQFLDNLGVEYSYQCYKEKDPEGCQRLADYLDGVKKNYDSAAQVLKHNCDTNGHSESCYKLGAYHITGKGGVTQCLKTAYSCFVRSCNTGGKKSIDACHNVGLLAHDGRALDGGPDATLAREYYEKACAGGFAPSCFNLSAMFIEGNAKGLPPDMSQAFKYASRACELGHVWGCANASRMCKLGDGTEKDEKKAEDLKNRARELHSVEQERQLKFGESAEDDEQPAPVSTLEAPPVRPLCASSALIQNTTQLLRDALLCCRALWFIANCEAPSSDVPAGVPSDGDRGKRGISHVIQRPLSLRGAASLASSLLAATAGSVPAASSESSQAMNPPHSSPQGGTLWLCRNAVTTQIPCNVIGPAAGWRKPPIGSYTPHLHLIPALPGERWPICPGPRCNCSVPGLQM</sequence>
<dbReference type="GO" id="GO:0005758">
    <property type="term" value="C:mitochondrial intermembrane space"/>
    <property type="evidence" value="ECO:0007669"/>
    <property type="project" value="UniProtKB-SubCell"/>
</dbReference>
<dbReference type="Pfam" id="PF08238">
    <property type="entry name" value="Sel1"/>
    <property type="match status" value="5"/>
</dbReference>
<proteinExistence type="inferred from homology"/>